<evidence type="ECO:0000256" key="1">
    <source>
        <dbReference type="SAM" id="MobiDB-lite"/>
    </source>
</evidence>
<sequence length="75" mass="7538">MNVPGNGCGGEDQGAEGDDGDDEEDVHEAYSGYQGAAVCAVEGFSGCGRYEVGSRSAFVGFPLDRGALGISTESG</sequence>
<comment type="caution">
    <text evidence="2">The sequence shown here is derived from an EMBL/GenBank/DDBJ whole genome shotgun (WGS) entry which is preliminary data.</text>
</comment>
<evidence type="ECO:0000313" key="3">
    <source>
        <dbReference type="Proteomes" id="UP000648801"/>
    </source>
</evidence>
<feature type="compositionally biased region" description="Gly residues" evidence="1">
    <location>
        <begin position="1"/>
        <end position="12"/>
    </location>
</feature>
<dbReference type="EMBL" id="BMJB01000001">
    <property type="protein sequence ID" value="GGA56794.1"/>
    <property type="molecule type" value="Genomic_DNA"/>
</dbReference>
<accession>A0A916RI22</accession>
<dbReference type="AlphaFoldDB" id="A0A916RI22"/>
<evidence type="ECO:0000313" key="2">
    <source>
        <dbReference type="EMBL" id="GGA56794.1"/>
    </source>
</evidence>
<gene>
    <name evidence="2" type="ORF">GCM10011507_05140</name>
</gene>
<reference evidence="2" key="1">
    <citation type="journal article" date="2014" name="Int. J. Syst. Evol. Microbiol.">
        <title>Complete genome sequence of Corynebacterium casei LMG S-19264T (=DSM 44701T), isolated from a smear-ripened cheese.</title>
        <authorList>
            <consortium name="US DOE Joint Genome Institute (JGI-PGF)"/>
            <person name="Walter F."/>
            <person name="Albersmeier A."/>
            <person name="Kalinowski J."/>
            <person name="Ruckert C."/>
        </authorList>
    </citation>
    <scope>NUCLEOTIDE SEQUENCE</scope>
    <source>
        <strain evidence="2">CGMCC 1.15447</strain>
    </source>
</reference>
<reference evidence="2" key="2">
    <citation type="submission" date="2020-09" db="EMBL/GenBank/DDBJ databases">
        <authorList>
            <person name="Sun Q."/>
            <person name="Zhou Y."/>
        </authorList>
    </citation>
    <scope>NUCLEOTIDE SEQUENCE</scope>
    <source>
        <strain evidence="2">CGMCC 1.15447</strain>
    </source>
</reference>
<name>A0A916RI22_9BACT</name>
<organism evidence="2 3">
    <name type="scientific">Edaphobacter acidisoli</name>
    <dbReference type="NCBI Taxonomy" id="2040573"/>
    <lineage>
        <taxon>Bacteria</taxon>
        <taxon>Pseudomonadati</taxon>
        <taxon>Acidobacteriota</taxon>
        <taxon>Terriglobia</taxon>
        <taxon>Terriglobales</taxon>
        <taxon>Acidobacteriaceae</taxon>
        <taxon>Edaphobacter</taxon>
    </lineage>
</organism>
<protein>
    <submittedName>
        <fullName evidence="2">Uncharacterized protein</fullName>
    </submittedName>
</protein>
<dbReference type="Proteomes" id="UP000648801">
    <property type="component" value="Unassembled WGS sequence"/>
</dbReference>
<feature type="compositionally biased region" description="Acidic residues" evidence="1">
    <location>
        <begin position="13"/>
        <end position="26"/>
    </location>
</feature>
<keyword evidence="3" id="KW-1185">Reference proteome</keyword>
<feature type="region of interest" description="Disordered" evidence="1">
    <location>
        <begin position="1"/>
        <end position="29"/>
    </location>
</feature>
<proteinExistence type="predicted"/>